<dbReference type="GO" id="GO:0005524">
    <property type="term" value="F:ATP binding"/>
    <property type="evidence" value="ECO:0007669"/>
    <property type="project" value="InterPro"/>
</dbReference>
<feature type="domain" description="Mur ligase central" evidence="2">
    <location>
        <begin position="133"/>
        <end position="219"/>
    </location>
</feature>
<dbReference type="Pfam" id="PF08245">
    <property type="entry name" value="Mur_ligase_M"/>
    <property type="match status" value="1"/>
</dbReference>
<keyword evidence="3" id="KW-0436">Ligase</keyword>
<dbReference type="PATRIC" id="fig|634498.28.peg.2093"/>
<evidence type="ECO:0000259" key="2">
    <source>
        <dbReference type="Pfam" id="PF08245"/>
    </source>
</evidence>
<dbReference type="InterPro" id="IPR036565">
    <property type="entry name" value="Mur-like_cat_sf"/>
</dbReference>
<evidence type="ECO:0000259" key="1">
    <source>
        <dbReference type="Pfam" id="PF02875"/>
    </source>
</evidence>
<dbReference type="AlphaFoldDB" id="D3E0W7"/>
<dbReference type="SUPFAM" id="SSF53244">
    <property type="entry name" value="MurD-like peptide ligases, peptide-binding domain"/>
    <property type="match status" value="1"/>
</dbReference>
<name>D3E0W7_METRM</name>
<dbReference type="EMBL" id="CP001719">
    <property type="protein sequence ID" value="ADC47941.1"/>
    <property type="molecule type" value="Genomic_DNA"/>
</dbReference>
<evidence type="ECO:0000313" key="3">
    <source>
        <dbReference type="EMBL" id="ADC47941.1"/>
    </source>
</evidence>
<dbReference type="InterPro" id="IPR004101">
    <property type="entry name" value="Mur_ligase_C"/>
</dbReference>
<dbReference type="InterPro" id="IPR036615">
    <property type="entry name" value="Mur_ligase_C_dom_sf"/>
</dbReference>
<dbReference type="SUPFAM" id="SSF51984">
    <property type="entry name" value="MurCD N-terminal domain"/>
    <property type="match status" value="1"/>
</dbReference>
<organism evidence="3 4">
    <name type="scientific">Methanobrevibacter ruminantium (strain ATCC 35063 / DSM 1093 / JCM 13430 / OCM 146 / M1)</name>
    <name type="common">Methanobacterium ruminantium</name>
    <dbReference type="NCBI Taxonomy" id="634498"/>
    <lineage>
        <taxon>Archaea</taxon>
        <taxon>Methanobacteriati</taxon>
        <taxon>Methanobacteriota</taxon>
        <taxon>Methanomada group</taxon>
        <taxon>Methanobacteria</taxon>
        <taxon>Methanobacteriales</taxon>
        <taxon>Methanobacteriaceae</taxon>
        <taxon>Methanobrevibacter</taxon>
    </lineage>
</organism>
<keyword evidence="4" id="KW-1185">Reference proteome</keyword>
<dbReference type="GO" id="GO:0016881">
    <property type="term" value="F:acid-amino acid ligase activity"/>
    <property type="evidence" value="ECO:0007669"/>
    <property type="project" value="InterPro"/>
</dbReference>
<dbReference type="SUPFAM" id="SSF53623">
    <property type="entry name" value="MurD-like peptide ligases, catalytic domain"/>
    <property type="match status" value="2"/>
</dbReference>
<dbReference type="Pfam" id="PF02875">
    <property type="entry name" value="Mur_ligase_C"/>
    <property type="match status" value="1"/>
</dbReference>
<protein>
    <submittedName>
        <fullName evidence="3">Cell wall biosynthesis protein Mur ligase family</fullName>
    </submittedName>
</protein>
<dbReference type="HOGENOM" id="CLU_012007_0_0_2"/>
<dbReference type="InterPro" id="IPR050061">
    <property type="entry name" value="MurCDEF_pg_biosynth"/>
</dbReference>
<dbReference type="Proteomes" id="UP000008680">
    <property type="component" value="Chromosome"/>
</dbReference>
<proteinExistence type="predicted"/>
<accession>D3E0W7</accession>
<dbReference type="Gene3D" id="3.40.1190.10">
    <property type="entry name" value="Mur-like, catalytic domain"/>
    <property type="match status" value="1"/>
</dbReference>
<dbReference type="eggNOG" id="arCOG02821">
    <property type="taxonomic scope" value="Archaea"/>
</dbReference>
<dbReference type="Gene3D" id="3.40.50.720">
    <property type="entry name" value="NAD(P)-binding Rossmann-like Domain"/>
    <property type="match status" value="1"/>
</dbReference>
<dbReference type="STRING" id="634498.mru_2091"/>
<dbReference type="KEGG" id="mru:mru_2091"/>
<reference evidence="3 4" key="1">
    <citation type="journal article" date="2010" name="PLoS ONE">
        <title>The genome sequence of the rumen methanogen Methanobrevibacter ruminantium reveals new possibilities for controlling ruminant methane emissions.</title>
        <authorList>
            <person name="Leahy S.C."/>
            <person name="Kelly W.J."/>
            <person name="Altermann E."/>
            <person name="Ronimus R.S."/>
            <person name="Yeoman C.J."/>
            <person name="Pacheco D.M."/>
            <person name="Li D."/>
            <person name="Kong Z."/>
            <person name="McTavish S."/>
            <person name="Sang C."/>
            <person name="Lambie S.C."/>
            <person name="Janssen P.H."/>
            <person name="Dey D."/>
            <person name="Attwood G.T."/>
        </authorList>
    </citation>
    <scope>NUCLEOTIDE SEQUENCE [LARGE SCALE GENOMIC DNA]</scope>
    <source>
        <strain evidence="4">ATCC 35063 / DSM 1093 / JCM 13430 / OCM 146 / M1</strain>
    </source>
</reference>
<dbReference type="PANTHER" id="PTHR43445">
    <property type="entry name" value="UDP-N-ACETYLMURAMATE--L-ALANINE LIGASE-RELATED"/>
    <property type="match status" value="1"/>
</dbReference>
<evidence type="ECO:0000313" key="4">
    <source>
        <dbReference type="Proteomes" id="UP000008680"/>
    </source>
</evidence>
<dbReference type="Gene3D" id="3.90.190.20">
    <property type="entry name" value="Mur ligase, C-terminal domain"/>
    <property type="match status" value="1"/>
</dbReference>
<dbReference type="PANTHER" id="PTHR43445:SF3">
    <property type="entry name" value="UDP-N-ACETYLMURAMATE--L-ALANINE LIGASE"/>
    <property type="match status" value="1"/>
</dbReference>
<sequence>MFKLQSLELSGMSDEELKGLNLEGKTFGVIGVCGVVGNLVARIIMDNGYEVIGTDISSKEDCRFYSSFDDYDIEIFFGGHPDEFFKQIDFIVPPPSMSDDAKVLELAREKGIDILHLGDIFKLFKANKPILCISGTNGKTTTTTLLKHIAYSNGISPAEHNLKGMQGNNEFIPSLQTRLHGDVAILETGTDGTPGGLKSVIDLTHPNYGILTNITIDHLVDPDDHKDGVDESLSAISLDIGDDEVSHIDRGFLEYARVKGELIEGIEENDGLLIYNSDDPTIVGLLDKLNYSGKSISFGVEIDEFDNFELEIDEFDFDSSFDSVSPIKIHTKPCWCGRDIKIYETISGSGFYECQCGIKYEKPVYIAKDIDLMNRSFNLASRDDEFEFKLTLDGLHNVYNAVGAIIAAKEFLGLSNQDIQKGLSTFKGVAGRMEIIDKIEDTTIMVDYAHNPAGVETILDAISKIYDKTCVVITVSSESGVEGDFDILDSAIGKVDYIVPASHDCRYAADKLIELTKENRQEELHLNSVYTLDELCKTFVLTDEDLKQESIKTLGASEDQVIGGLKEALNLDTDIILIIGEAAFKFESAIKDFCDSL</sequence>
<gene>
    <name evidence="3" type="ordered locus">mru_2091</name>
</gene>
<feature type="domain" description="Mur ligase C-terminal" evidence="1">
    <location>
        <begin position="431"/>
        <end position="504"/>
    </location>
</feature>
<dbReference type="InterPro" id="IPR013221">
    <property type="entry name" value="Mur_ligase_cen"/>
</dbReference>